<dbReference type="EMBL" id="WQLW01000001">
    <property type="protein sequence ID" value="MVO07918.1"/>
    <property type="molecule type" value="Genomic_DNA"/>
</dbReference>
<protein>
    <submittedName>
        <fullName evidence="1">Uncharacterized protein</fullName>
    </submittedName>
</protein>
<dbReference type="Proteomes" id="UP000431264">
    <property type="component" value="Unassembled WGS sequence"/>
</dbReference>
<evidence type="ECO:0000313" key="2">
    <source>
        <dbReference type="Proteomes" id="UP000431264"/>
    </source>
</evidence>
<dbReference type="PROSITE" id="PS51257">
    <property type="entry name" value="PROKAR_LIPOPROTEIN"/>
    <property type="match status" value="1"/>
</dbReference>
<reference evidence="2" key="1">
    <citation type="submission" date="2019-05" db="EMBL/GenBank/DDBJ databases">
        <title>Flavobacterium profundi sp. nov., isolated from a deep-sea seamount.</title>
        <authorList>
            <person name="Zhang D.-C."/>
        </authorList>
    </citation>
    <scope>NUCLEOTIDE SEQUENCE [LARGE SCALE GENOMIC DNA]</scope>
    <source>
        <strain evidence="2">TP390</strain>
    </source>
</reference>
<gene>
    <name evidence="1" type="ORF">GOQ30_01910</name>
</gene>
<comment type="caution">
    <text evidence="1">The sequence shown here is derived from an EMBL/GenBank/DDBJ whole genome shotgun (WGS) entry which is preliminary data.</text>
</comment>
<organism evidence="1 2">
    <name type="scientific">Flavobacterium profundi</name>
    <dbReference type="NCBI Taxonomy" id="1774945"/>
    <lineage>
        <taxon>Bacteria</taxon>
        <taxon>Pseudomonadati</taxon>
        <taxon>Bacteroidota</taxon>
        <taxon>Flavobacteriia</taxon>
        <taxon>Flavobacteriales</taxon>
        <taxon>Flavobacteriaceae</taxon>
        <taxon>Flavobacterium</taxon>
    </lineage>
</organism>
<proteinExistence type="predicted"/>
<accession>A0A6I4IED2</accession>
<name>A0A6I4IED2_9FLAO</name>
<keyword evidence="2" id="KW-1185">Reference proteome</keyword>
<evidence type="ECO:0000313" key="1">
    <source>
        <dbReference type="EMBL" id="MVO07918.1"/>
    </source>
</evidence>
<dbReference type="AlphaFoldDB" id="A0A6I4IED2"/>
<sequence length="147" mass="16169">MLKKILLIIGLVVLYSCASKKEKLTFSKFIISDVTGHTEIKVEENGTIYIGENLIGVIDKEGMISTKNGTVLAEVFEDDVILDGEGKMLVSIDKKGSVENSEGEFITWSNEGELLKNDEPLGLSIFPADENSYQTASLLLYLHLAIK</sequence>
<dbReference type="RefSeq" id="WP_140996309.1">
    <property type="nucleotide sequence ID" value="NZ_VDCZ01000001.1"/>
</dbReference>
<dbReference type="OrthoDB" id="1361455at2"/>